<organism evidence="2 5">
    <name type="scientific">Medicago truncatula</name>
    <name type="common">Barrel medic</name>
    <name type="synonym">Medicago tribuloides</name>
    <dbReference type="NCBI Taxonomy" id="3880"/>
    <lineage>
        <taxon>Eukaryota</taxon>
        <taxon>Viridiplantae</taxon>
        <taxon>Streptophyta</taxon>
        <taxon>Embryophyta</taxon>
        <taxon>Tracheophyta</taxon>
        <taxon>Spermatophyta</taxon>
        <taxon>Magnoliopsida</taxon>
        <taxon>eudicotyledons</taxon>
        <taxon>Gunneridae</taxon>
        <taxon>Pentapetalae</taxon>
        <taxon>rosids</taxon>
        <taxon>fabids</taxon>
        <taxon>Fabales</taxon>
        <taxon>Fabaceae</taxon>
        <taxon>Papilionoideae</taxon>
        <taxon>50 kb inversion clade</taxon>
        <taxon>NPAAA clade</taxon>
        <taxon>Hologalegina</taxon>
        <taxon>IRL clade</taxon>
        <taxon>Trifolieae</taxon>
        <taxon>Medicago</taxon>
    </lineage>
</organism>
<reference evidence="4" key="3">
    <citation type="submission" date="2015-04" db="UniProtKB">
        <authorList>
            <consortium name="EnsemblPlants"/>
        </authorList>
    </citation>
    <scope>IDENTIFICATION</scope>
    <source>
        <strain evidence="4">cv. Jemalong A17</strain>
    </source>
</reference>
<keyword evidence="1" id="KW-0732">Signal</keyword>
<dbReference type="Proteomes" id="UP000002051">
    <property type="component" value="Chromosome 3"/>
</dbReference>
<dbReference type="GO" id="GO:0009505">
    <property type="term" value="C:plant-type cell wall"/>
    <property type="evidence" value="ECO:0000318"/>
    <property type="project" value="GO_Central"/>
</dbReference>
<gene>
    <name evidence="2" type="ordered locus">MTR_3g026240</name>
    <name evidence="3" type="ORF">MtrunA17_Chr3g0087161</name>
</gene>
<dbReference type="EMBL" id="PSQE01000003">
    <property type="protein sequence ID" value="RHN66106.1"/>
    <property type="molecule type" value="Genomic_DNA"/>
</dbReference>
<reference evidence="2 5" key="1">
    <citation type="journal article" date="2011" name="Nature">
        <title>The Medicago genome provides insight into the evolution of rhizobial symbioses.</title>
        <authorList>
            <person name="Young N.D."/>
            <person name="Debelle F."/>
            <person name="Oldroyd G.E."/>
            <person name="Geurts R."/>
            <person name="Cannon S.B."/>
            <person name="Udvardi M.K."/>
            <person name="Benedito V.A."/>
            <person name="Mayer K.F."/>
            <person name="Gouzy J."/>
            <person name="Schoof H."/>
            <person name="Van de Peer Y."/>
            <person name="Proost S."/>
            <person name="Cook D.R."/>
            <person name="Meyers B.C."/>
            <person name="Spannagl M."/>
            <person name="Cheung F."/>
            <person name="De Mita S."/>
            <person name="Krishnakumar V."/>
            <person name="Gundlach H."/>
            <person name="Zhou S."/>
            <person name="Mudge J."/>
            <person name="Bharti A.K."/>
            <person name="Murray J.D."/>
            <person name="Naoumkina M.A."/>
            <person name="Rosen B."/>
            <person name="Silverstein K.A."/>
            <person name="Tang H."/>
            <person name="Rombauts S."/>
            <person name="Zhao P.X."/>
            <person name="Zhou P."/>
            <person name="Barbe V."/>
            <person name="Bardou P."/>
            <person name="Bechner M."/>
            <person name="Bellec A."/>
            <person name="Berger A."/>
            <person name="Berges H."/>
            <person name="Bidwell S."/>
            <person name="Bisseling T."/>
            <person name="Choisne N."/>
            <person name="Couloux A."/>
            <person name="Denny R."/>
            <person name="Deshpande S."/>
            <person name="Dai X."/>
            <person name="Doyle J.J."/>
            <person name="Dudez A.M."/>
            <person name="Farmer A.D."/>
            <person name="Fouteau S."/>
            <person name="Franken C."/>
            <person name="Gibelin C."/>
            <person name="Gish J."/>
            <person name="Goldstein S."/>
            <person name="Gonzalez A.J."/>
            <person name="Green P.J."/>
            <person name="Hallab A."/>
            <person name="Hartog M."/>
            <person name="Hua A."/>
            <person name="Humphray S.J."/>
            <person name="Jeong D.H."/>
            <person name="Jing Y."/>
            <person name="Jocker A."/>
            <person name="Kenton S.M."/>
            <person name="Kim D.J."/>
            <person name="Klee K."/>
            <person name="Lai H."/>
            <person name="Lang C."/>
            <person name="Lin S."/>
            <person name="Macmil S.L."/>
            <person name="Magdelenat G."/>
            <person name="Matthews L."/>
            <person name="McCorrison J."/>
            <person name="Monaghan E.L."/>
            <person name="Mun J.H."/>
            <person name="Najar F.Z."/>
            <person name="Nicholson C."/>
            <person name="Noirot C."/>
            <person name="O'Bleness M."/>
            <person name="Paule C.R."/>
            <person name="Poulain J."/>
            <person name="Prion F."/>
            <person name="Qin B."/>
            <person name="Qu C."/>
            <person name="Retzel E.F."/>
            <person name="Riddle C."/>
            <person name="Sallet E."/>
            <person name="Samain S."/>
            <person name="Samson N."/>
            <person name="Sanders I."/>
            <person name="Saurat O."/>
            <person name="Scarpelli C."/>
            <person name="Schiex T."/>
            <person name="Segurens B."/>
            <person name="Severin A.J."/>
            <person name="Sherrier D.J."/>
            <person name="Shi R."/>
            <person name="Sims S."/>
            <person name="Singer S.R."/>
            <person name="Sinharoy S."/>
            <person name="Sterck L."/>
            <person name="Viollet A."/>
            <person name="Wang B.B."/>
            <person name="Wang K."/>
            <person name="Wang M."/>
            <person name="Wang X."/>
            <person name="Warfsmann J."/>
            <person name="Weissenbach J."/>
            <person name="White D.D."/>
            <person name="White J.D."/>
            <person name="Wiley G.B."/>
            <person name="Wincker P."/>
            <person name="Xing Y."/>
            <person name="Yang L."/>
            <person name="Yao Z."/>
            <person name="Ying F."/>
            <person name="Zhai J."/>
            <person name="Zhou L."/>
            <person name="Zuber A."/>
            <person name="Denarie J."/>
            <person name="Dixon R.A."/>
            <person name="May G.D."/>
            <person name="Schwartz D.C."/>
            <person name="Rogers J."/>
            <person name="Quetier F."/>
            <person name="Town C.D."/>
            <person name="Roe B.A."/>
        </authorList>
    </citation>
    <scope>NUCLEOTIDE SEQUENCE [LARGE SCALE GENOMIC DNA]</scope>
    <source>
        <strain evidence="2">A17</strain>
        <strain evidence="4 5">cv. Jemalong A17</strain>
    </source>
</reference>
<dbReference type="Gramene" id="rna14021">
    <property type="protein sequence ID" value="RHN66106.1"/>
    <property type="gene ID" value="gene14021"/>
</dbReference>
<keyword evidence="5" id="KW-1185">Reference proteome</keyword>
<proteinExistence type="predicted"/>
<feature type="chain" id="PRO_5014499961" evidence="1">
    <location>
        <begin position="22"/>
        <end position="126"/>
    </location>
</feature>
<reference evidence="3" key="5">
    <citation type="journal article" date="2018" name="Nat. Plants">
        <title>Whole-genome landscape of Medicago truncatula symbiotic genes.</title>
        <authorList>
            <person name="Pecrix Y."/>
            <person name="Gamas P."/>
            <person name="Carrere S."/>
        </authorList>
    </citation>
    <scope>NUCLEOTIDE SEQUENCE</scope>
    <source>
        <tissue evidence="3">Leaves</tissue>
    </source>
</reference>
<dbReference type="HOGENOM" id="CLU_1984881_0_0_1"/>
<dbReference type="AlphaFoldDB" id="A0A072UU38"/>
<evidence type="ECO:0000313" key="3">
    <source>
        <dbReference type="EMBL" id="RHN66106.1"/>
    </source>
</evidence>
<accession>A0A072UU38</accession>
<reference evidence="6" key="4">
    <citation type="journal article" date="2018" name="Nat. Plants">
        <title>Whole-genome landscape of Medicago truncatula symbiotic genes.</title>
        <authorList>
            <person name="Pecrix Y."/>
            <person name="Staton S.E."/>
            <person name="Sallet E."/>
            <person name="Lelandais-Briere C."/>
            <person name="Moreau S."/>
            <person name="Carrere S."/>
            <person name="Blein T."/>
            <person name="Jardinaud M.F."/>
            <person name="Latrasse D."/>
            <person name="Zouine M."/>
            <person name="Zahm M."/>
            <person name="Kreplak J."/>
            <person name="Mayjonade B."/>
            <person name="Satge C."/>
            <person name="Perez M."/>
            <person name="Cauet S."/>
            <person name="Marande W."/>
            <person name="Chantry-Darmon C."/>
            <person name="Lopez-Roques C."/>
            <person name="Bouchez O."/>
            <person name="Berard A."/>
            <person name="Debelle F."/>
            <person name="Munos S."/>
            <person name="Bendahmane A."/>
            <person name="Berges H."/>
            <person name="Niebel A."/>
            <person name="Buitink J."/>
            <person name="Frugier F."/>
            <person name="Benhamed M."/>
            <person name="Crespi M."/>
            <person name="Gouzy J."/>
            <person name="Gamas P."/>
        </authorList>
    </citation>
    <scope>NUCLEOTIDE SEQUENCE [LARGE SCALE GENOMIC DNA]</scope>
    <source>
        <strain evidence="6">cv. Jemalong A17</strain>
    </source>
</reference>
<feature type="signal peptide" evidence="1">
    <location>
        <begin position="1"/>
        <end position="21"/>
    </location>
</feature>
<dbReference type="EMBL" id="CM001219">
    <property type="protein sequence ID" value="KEH33172.1"/>
    <property type="molecule type" value="Genomic_DNA"/>
</dbReference>
<reference evidence="2 5" key="2">
    <citation type="journal article" date="2014" name="BMC Genomics">
        <title>An improved genome release (version Mt4.0) for the model legume Medicago truncatula.</title>
        <authorList>
            <person name="Tang H."/>
            <person name="Krishnakumar V."/>
            <person name="Bidwell S."/>
            <person name="Rosen B."/>
            <person name="Chan A."/>
            <person name="Zhou S."/>
            <person name="Gentzbittel L."/>
            <person name="Childs K.L."/>
            <person name="Yandell M."/>
            <person name="Gundlach H."/>
            <person name="Mayer K.F."/>
            <person name="Schwartz D.C."/>
            <person name="Town C.D."/>
        </authorList>
    </citation>
    <scope>GENOME REANNOTATION</scope>
    <source>
        <strain evidence="2">A17</strain>
        <strain evidence="4 5">cv. Jemalong A17</strain>
    </source>
</reference>
<evidence type="ECO:0000256" key="1">
    <source>
        <dbReference type="SAM" id="SignalP"/>
    </source>
</evidence>
<evidence type="ECO:0000313" key="6">
    <source>
        <dbReference type="Proteomes" id="UP000265566"/>
    </source>
</evidence>
<evidence type="ECO:0000313" key="2">
    <source>
        <dbReference type="EMBL" id="KEH33172.1"/>
    </source>
</evidence>
<name>A0A072UU38_MEDTR</name>
<sequence length="126" mass="14094">MACISLSTIIFSFMIIAIMSGKPNTMVSGTHNLLETNIPQLPKLDFPPLAKHELLKVSELPKSEIPESSKPKFPKVFELSAPEIPELSKFEKYELLEIPQLPPLEIIIQPPDFAIIIPGPILRNRP</sequence>
<evidence type="ECO:0000313" key="5">
    <source>
        <dbReference type="Proteomes" id="UP000002051"/>
    </source>
</evidence>
<evidence type="ECO:0000313" key="4">
    <source>
        <dbReference type="EnsemblPlants" id="KEH33172"/>
    </source>
</evidence>
<dbReference type="EnsemblPlants" id="KEH33172">
    <property type="protein sequence ID" value="KEH33172"/>
    <property type="gene ID" value="MTR_3g026240"/>
</dbReference>
<protein>
    <submittedName>
        <fullName evidence="2">Leguminosin group485 secreted peptide</fullName>
    </submittedName>
</protein>
<dbReference type="Proteomes" id="UP000265566">
    <property type="component" value="Chromosome 3"/>
</dbReference>